<dbReference type="EMBL" id="JAGKQQ010000001">
    <property type="protein sequence ID" value="MBP3954898.1"/>
    <property type="molecule type" value="Genomic_DNA"/>
</dbReference>
<dbReference type="RefSeq" id="WP_210653006.1">
    <property type="nucleotide sequence ID" value="NZ_JAGKQQ010000001.1"/>
</dbReference>
<evidence type="ECO:0000256" key="1">
    <source>
        <dbReference type="SAM" id="MobiDB-lite"/>
    </source>
</evidence>
<organism evidence="2 3">
    <name type="scientific">Gemmata palustris</name>
    <dbReference type="NCBI Taxonomy" id="2822762"/>
    <lineage>
        <taxon>Bacteria</taxon>
        <taxon>Pseudomonadati</taxon>
        <taxon>Planctomycetota</taxon>
        <taxon>Planctomycetia</taxon>
        <taxon>Gemmatales</taxon>
        <taxon>Gemmataceae</taxon>
        <taxon>Gemmata</taxon>
    </lineage>
</organism>
<gene>
    <name evidence="2" type="ORF">J8F10_06325</name>
</gene>
<evidence type="ECO:0000313" key="2">
    <source>
        <dbReference type="EMBL" id="MBP3954898.1"/>
    </source>
</evidence>
<proteinExistence type="predicted"/>
<dbReference type="Proteomes" id="UP000676565">
    <property type="component" value="Unassembled WGS sequence"/>
</dbReference>
<accession>A0ABS5BPW4</accession>
<feature type="region of interest" description="Disordered" evidence="1">
    <location>
        <begin position="162"/>
        <end position="192"/>
    </location>
</feature>
<evidence type="ECO:0000313" key="3">
    <source>
        <dbReference type="Proteomes" id="UP000676565"/>
    </source>
</evidence>
<evidence type="ECO:0008006" key="4">
    <source>
        <dbReference type="Google" id="ProtNLM"/>
    </source>
</evidence>
<protein>
    <recommendedName>
        <fullName evidence="4">ParB/Sulfiredoxin domain-containing protein</fullName>
    </recommendedName>
</protein>
<keyword evidence="3" id="KW-1185">Reference proteome</keyword>
<comment type="caution">
    <text evidence="2">The sequence shown here is derived from an EMBL/GenBank/DDBJ whole genome shotgun (WGS) entry which is preliminary data.</text>
</comment>
<name>A0ABS5BPW4_9BACT</name>
<feature type="compositionally biased region" description="Basic and acidic residues" evidence="1">
    <location>
        <begin position="162"/>
        <end position="173"/>
    </location>
</feature>
<reference evidence="2 3" key="1">
    <citation type="submission" date="2021-04" db="EMBL/GenBank/DDBJ databases">
        <authorList>
            <person name="Ivanova A."/>
        </authorList>
    </citation>
    <scope>NUCLEOTIDE SEQUENCE [LARGE SCALE GENOMIC DNA]</scope>
    <source>
        <strain evidence="2 3">G18</strain>
    </source>
</reference>
<sequence length="326" mass="36066">MFDPNQIPDLSDAPTREHDYREEIYVISCAHPEADRYPWLLDGELLELAEDIGSNGLRESIKRLPDGRILDGRNRELACRIACVEPSYEVVDLKEDEILAFVRSLNVHRRHLSAEEKRQRIEDVLRTDPEKANNAIAADLGVSDKTVGDVRERLEGTSEIPKLDKTRGRDGKLRTAKHSKTCAPKSGAKSGAILDQRPKPLVEPIEPPPHPFAAEKSAVTNTARLLTQALGRGDDFGRKLQAILTACGLVDHKPGKFENGEVHEPSASFLPLRGIHALIDLAGQPGPVPSEKVIRNVWDKASGVFVPPLTALRRRRKKRPAEGAEA</sequence>